<dbReference type="FunFam" id="3.40.50.300:FF:000094">
    <property type="entry name" value="GTPase Era"/>
    <property type="match status" value="1"/>
</dbReference>
<dbReference type="InterPro" id="IPR042242">
    <property type="entry name" value="RecO_C"/>
</dbReference>
<dbReference type="PROSITE" id="PS50823">
    <property type="entry name" value="KH_TYPE_2"/>
    <property type="match status" value="1"/>
</dbReference>
<evidence type="ECO:0000256" key="11">
    <source>
        <dbReference type="PROSITE-ProRule" id="PRU01050"/>
    </source>
</evidence>
<accession>A0A091C486</accession>
<dbReference type="NCBIfam" id="NF000908">
    <property type="entry name" value="PRK00089.1"/>
    <property type="match status" value="1"/>
</dbReference>
<feature type="domain" description="Era-type G" evidence="14">
    <location>
        <begin position="5"/>
        <end position="172"/>
    </location>
</feature>
<name>A0A091C486_9ENTE</name>
<evidence type="ECO:0000256" key="7">
    <source>
        <dbReference type="ARBA" id="ARBA00023136"/>
    </source>
</evidence>
<dbReference type="InterPro" id="IPR006073">
    <property type="entry name" value="GTP-bd"/>
</dbReference>
<sequence>MTEHKSGFVAIVGRPNVGKSTLLNRVVGEKIAIMSDKAQTTRNKIQGVYTTKDTQIVFIDTPGIHKPQHRLGDYMVNEAYDALQEVEAVLFMVSADEKRGKGDNLIIERLQKLSVPVYLVVNKIDKTHPDDLLPVIQDYSEQMPFKEVVPVSATQGNNFETLTQLLEEQMPEGPQYFPEEQITDHPEYFIVAEFIREKVLLLTREEIPHSVAVIVDSVSRDENDKIHIQATIFVERDSQKGIIIGKSGQMLKHIGTKARQDIEKMLGDKVYLELWVKVQKDWRDKQQSLNNFGYKKKHFSLLFKGDGDMNQAETKGIILFRKDHKEKDMLVKIFTESSGKLMFYVKGAHRKNNPLTPAILPYTQATYIGKLNNEGLSFLNSAKYIYPFTHIQEDIFAAGYATYIMNLADAAIEDKVYDPHLYTFLYQALEMLDQGIEGQILTNIFEVQILQRFGITINWRECAVCGRTQGKFDFSSKYNGILCQQHWDRDFHRYHADPRAVHFIRLFSHISYDKIHSIELKEETKSAIRQTIDQLYEEYVGLNLKT</sequence>
<dbReference type="Gene3D" id="3.30.300.20">
    <property type="match status" value="1"/>
</dbReference>
<keyword evidence="10" id="KW-0699">rRNA-binding</keyword>
<keyword evidence="3 10" id="KW-0690">Ribosome biogenesis</keyword>
<dbReference type="InterPro" id="IPR005225">
    <property type="entry name" value="Small_GTP-bd"/>
</dbReference>
<dbReference type="PANTHER" id="PTHR42698:SF1">
    <property type="entry name" value="GTPASE ERA, MITOCHONDRIAL"/>
    <property type="match status" value="1"/>
</dbReference>
<comment type="subcellular location">
    <subcellularLocation>
        <location evidence="10">Cytoplasm</location>
    </subcellularLocation>
    <subcellularLocation>
        <location evidence="10">Cell membrane</location>
        <topology evidence="10">Peripheral membrane protein</topology>
    </subcellularLocation>
</comment>
<dbReference type="SUPFAM" id="SSF52540">
    <property type="entry name" value="P-loop containing nucleoside triphosphate hydrolases"/>
    <property type="match status" value="1"/>
</dbReference>
<evidence type="ECO:0000256" key="12">
    <source>
        <dbReference type="RuleBase" id="RU003761"/>
    </source>
</evidence>
<organism evidence="15 16">
    <name type="scientific">Tetragenococcus muriaticus PMC-11-5</name>
    <dbReference type="NCBI Taxonomy" id="1302649"/>
    <lineage>
        <taxon>Bacteria</taxon>
        <taxon>Bacillati</taxon>
        <taxon>Bacillota</taxon>
        <taxon>Bacilli</taxon>
        <taxon>Lactobacillales</taxon>
        <taxon>Enterococcaceae</taxon>
        <taxon>Tetragenococcus</taxon>
    </lineage>
</organism>
<dbReference type="InterPro" id="IPR004044">
    <property type="entry name" value="KH_dom_type_2"/>
</dbReference>
<dbReference type="Gene3D" id="2.40.50.140">
    <property type="entry name" value="Nucleic acid-binding proteins"/>
    <property type="match status" value="1"/>
</dbReference>
<evidence type="ECO:0000256" key="3">
    <source>
        <dbReference type="ARBA" id="ARBA00022517"/>
    </source>
</evidence>
<dbReference type="InterPro" id="IPR005662">
    <property type="entry name" value="GTPase_Era-like"/>
</dbReference>
<keyword evidence="4 10" id="KW-0547">Nucleotide-binding</keyword>
<dbReference type="Proteomes" id="UP000029380">
    <property type="component" value="Unassembled WGS sequence"/>
</dbReference>
<keyword evidence="9" id="KW-0234">DNA repair</keyword>
<evidence type="ECO:0000256" key="8">
    <source>
        <dbReference type="ARBA" id="ARBA00023172"/>
    </source>
</evidence>
<keyword evidence="6 10" id="KW-0342">GTP-binding</keyword>
<dbReference type="PANTHER" id="PTHR42698">
    <property type="entry name" value="GTPASE ERA"/>
    <property type="match status" value="1"/>
</dbReference>
<evidence type="ECO:0000256" key="4">
    <source>
        <dbReference type="ARBA" id="ARBA00022741"/>
    </source>
</evidence>
<feature type="region of interest" description="G5" evidence="11">
    <location>
        <begin position="151"/>
        <end position="153"/>
    </location>
</feature>
<feature type="binding site" evidence="10">
    <location>
        <begin position="122"/>
        <end position="125"/>
    </location>
    <ligand>
        <name>GTP</name>
        <dbReference type="ChEBI" id="CHEBI:37565"/>
    </ligand>
</feature>
<proteinExistence type="inferred from homology"/>
<dbReference type="HAMAP" id="MF_00201">
    <property type="entry name" value="RecO"/>
    <property type="match status" value="1"/>
</dbReference>
<dbReference type="HAMAP" id="MF_00367">
    <property type="entry name" value="GTPase_Era"/>
    <property type="match status" value="1"/>
</dbReference>
<evidence type="ECO:0000256" key="10">
    <source>
        <dbReference type="HAMAP-Rule" id="MF_00367"/>
    </source>
</evidence>
<dbReference type="NCBIfam" id="TIGR00231">
    <property type="entry name" value="small_GTP"/>
    <property type="match status" value="1"/>
</dbReference>
<dbReference type="InterPro" id="IPR012340">
    <property type="entry name" value="NA-bd_OB-fold"/>
</dbReference>
<dbReference type="SUPFAM" id="SSF50249">
    <property type="entry name" value="Nucleic acid-binding proteins"/>
    <property type="match status" value="1"/>
</dbReference>
<keyword evidence="8 9" id="KW-0233">DNA recombination</keyword>
<feature type="region of interest" description="G3" evidence="11">
    <location>
        <begin position="60"/>
        <end position="63"/>
    </location>
</feature>
<keyword evidence="7 10" id="KW-0472">Membrane</keyword>
<keyword evidence="10" id="KW-1003">Cell membrane</keyword>
<dbReference type="InterPro" id="IPR015946">
    <property type="entry name" value="KH_dom-like_a/b"/>
</dbReference>
<dbReference type="GO" id="GO:0006281">
    <property type="term" value="P:DNA repair"/>
    <property type="evidence" value="ECO:0007669"/>
    <property type="project" value="UniProtKB-UniRule"/>
</dbReference>
<comment type="function">
    <text evidence="9">Involved in DNA repair and RecF pathway recombination.</text>
</comment>
<dbReference type="Gene3D" id="1.20.1440.120">
    <property type="entry name" value="Recombination protein O, C-terminal domain"/>
    <property type="match status" value="1"/>
</dbReference>
<dbReference type="GO" id="GO:0005525">
    <property type="term" value="F:GTP binding"/>
    <property type="evidence" value="ECO:0007669"/>
    <property type="project" value="UniProtKB-UniRule"/>
</dbReference>
<dbReference type="GO" id="GO:0003924">
    <property type="term" value="F:GTPase activity"/>
    <property type="evidence" value="ECO:0007669"/>
    <property type="project" value="UniProtKB-UniRule"/>
</dbReference>
<dbReference type="NCBIfam" id="TIGR00436">
    <property type="entry name" value="era"/>
    <property type="match status" value="1"/>
</dbReference>
<feature type="binding site" evidence="10">
    <location>
        <begin position="13"/>
        <end position="20"/>
    </location>
    <ligand>
        <name>GTP</name>
        <dbReference type="ChEBI" id="CHEBI:37565"/>
    </ligand>
</feature>
<comment type="similarity">
    <text evidence="2 10 11 12">Belongs to the TRAFAC class TrmE-Era-EngA-EngB-Septin-like GTPase superfamily. Era GTPase family.</text>
</comment>
<feature type="binding site" evidence="10">
    <location>
        <begin position="60"/>
        <end position="64"/>
    </location>
    <ligand>
        <name>GTP</name>
        <dbReference type="ChEBI" id="CHEBI:37565"/>
    </ligand>
</feature>
<evidence type="ECO:0000259" key="13">
    <source>
        <dbReference type="PROSITE" id="PS50823"/>
    </source>
</evidence>
<dbReference type="GO" id="GO:0006310">
    <property type="term" value="P:DNA recombination"/>
    <property type="evidence" value="ECO:0007669"/>
    <property type="project" value="UniProtKB-UniRule"/>
</dbReference>
<dbReference type="InterPro" id="IPR027417">
    <property type="entry name" value="P-loop_NTPase"/>
</dbReference>
<dbReference type="GO" id="GO:0070181">
    <property type="term" value="F:small ribosomal subunit rRNA binding"/>
    <property type="evidence" value="ECO:0007669"/>
    <property type="project" value="UniProtKB-UniRule"/>
</dbReference>
<feature type="region of interest" description="G2" evidence="11">
    <location>
        <begin position="39"/>
        <end position="43"/>
    </location>
</feature>
<comment type="subunit">
    <text evidence="10">Monomer.</text>
</comment>
<reference evidence="15 16" key="1">
    <citation type="submission" date="2014-08" db="EMBL/GenBank/DDBJ databases">
        <title>Genome sequence of Tetragenococcus muriaticus.</title>
        <authorList>
            <person name="Chuea-nongthon C."/>
            <person name="Rodtong S."/>
            <person name="Yongsawatdigul J."/>
            <person name="Steele J.L."/>
            <person name="Liu X.-y."/>
            <person name="Speers J."/>
            <person name="Glasner J.D."/>
            <person name="Neeno-Eckwall E.C."/>
        </authorList>
    </citation>
    <scope>NUCLEOTIDE SEQUENCE [LARGE SCALE GENOMIC DNA]</scope>
    <source>
        <strain evidence="15 16">PMC-11-5</strain>
    </source>
</reference>
<dbReference type="GO" id="GO:0043024">
    <property type="term" value="F:ribosomal small subunit binding"/>
    <property type="evidence" value="ECO:0007669"/>
    <property type="project" value="TreeGrafter"/>
</dbReference>
<evidence type="ECO:0000256" key="9">
    <source>
        <dbReference type="HAMAP-Rule" id="MF_00201"/>
    </source>
</evidence>
<dbReference type="GO" id="GO:0005886">
    <property type="term" value="C:plasma membrane"/>
    <property type="evidence" value="ECO:0007669"/>
    <property type="project" value="UniProtKB-SubCell"/>
</dbReference>
<protein>
    <recommendedName>
        <fullName evidence="9 10">Multifunctional fusion protein</fullName>
    </recommendedName>
    <domain>
        <recommendedName>
            <fullName evidence="9">DNA repair protein RecO</fullName>
        </recommendedName>
        <alternativeName>
            <fullName evidence="9">Recombination protein O</fullName>
        </alternativeName>
    </domain>
    <domain>
        <recommendedName>
            <fullName evidence="10">GTPase Era</fullName>
        </recommendedName>
    </domain>
</protein>
<dbReference type="NCBIfam" id="TIGR00613">
    <property type="entry name" value="reco"/>
    <property type="match status" value="1"/>
</dbReference>
<feature type="domain" description="KH type-2" evidence="13">
    <location>
        <begin position="203"/>
        <end position="280"/>
    </location>
</feature>
<evidence type="ECO:0000313" key="15">
    <source>
        <dbReference type="EMBL" id="KFN90897.1"/>
    </source>
</evidence>
<dbReference type="Pfam" id="PF01926">
    <property type="entry name" value="MMR_HSR1"/>
    <property type="match status" value="1"/>
</dbReference>
<dbReference type="FunFam" id="3.30.300.20:FF:000003">
    <property type="entry name" value="GTPase Era"/>
    <property type="match status" value="1"/>
</dbReference>
<dbReference type="AlphaFoldDB" id="A0A091C486"/>
<dbReference type="EMBL" id="JPVU01000178">
    <property type="protein sequence ID" value="KFN90897.1"/>
    <property type="molecule type" value="Genomic_DNA"/>
</dbReference>
<dbReference type="Pfam" id="PF02565">
    <property type="entry name" value="RecO_C"/>
    <property type="match status" value="1"/>
</dbReference>
<evidence type="ECO:0000256" key="6">
    <source>
        <dbReference type="ARBA" id="ARBA00023134"/>
    </source>
</evidence>
<feature type="region of interest" description="G4" evidence="11">
    <location>
        <begin position="122"/>
        <end position="125"/>
    </location>
</feature>
<dbReference type="SUPFAM" id="SSF57863">
    <property type="entry name" value="ArfGap/RecO-like zinc finger"/>
    <property type="match status" value="1"/>
</dbReference>
<dbReference type="InterPro" id="IPR030388">
    <property type="entry name" value="G_ERA_dom"/>
</dbReference>
<dbReference type="OrthoDB" id="9805918at2"/>
<dbReference type="InterPro" id="IPR037278">
    <property type="entry name" value="ARFGAP/RecO"/>
</dbReference>
<keyword evidence="10" id="KW-0963">Cytoplasm</keyword>
<evidence type="ECO:0000256" key="5">
    <source>
        <dbReference type="ARBA" id="ARBA00022884"/>
    </source>
</evidence>
<dbReference type="GO" id="GO:0000028">
    <property type="term" value="P:ribosomal small subunit assembly"/>
    <property type="evidence" value="ECO:0007669"/>
    <property type="project" value="TreeGrafter"/>
</dbReference>
<dbReference type="Gene3D" id="3.40.50.300">
    <property type="entry name" value="P-loop containing nucleotide triphosphate hydrolases"/>
    <property type="match status" value="1"/>
</dbReference>
<keyword evidence="9" id="KW-0227">DNA damage</keyword>
<dbReference type="Pfam" id="PF11967">
    <property type="entry name" value="RecO_N"/>
    <property type="match status" value="1"/>
</dbReference>
<dbReference type="InterPro" id="IPR003717">
    <property type="entry name" value="RecO"/>
</dbReference>
<dbReference type="CDD" id="cd04163">
    <property type="entry name" value="Era"/>
    <property type="match status" value="1"/>
</dbReference>
<feature type="region of interest" description="G1" evidence="11">
    <location>
        <begin position="13"/>
        <end position="20"/>
    </location>
</feature>
<comment type="similarity">
    <text evidence="1 9">Belongs to the RecO family.</text>
</comment>
<evidence type="ECO:0000313" key="16">
    <source>
        <dbReference type="Proteomes" id="UP000029380"/>
    </source>
</evidence>
<dbReference type="Pfam" id="PF07650">
    <property type="entry name" value="KH_2"/>
    <property type="match status" value="1"/>
</dbReference>
<dbReference type="InterPro" id="IPR022572">
    <property type="entry name" value="DNA_rep/recomb_RecO_N"/>
</dbReference>
<dbReference type="CDD" id="cd22534">
    <property type="entry name" value="KH-II_Era"/>
    <property type="match status" value="1"/>
</dbReference>
<evidence type="ECO:0000256" key="2">
    <source>
        <dbReference type="ARBA" id="ARBA00007921"/>
    </source>
</evidence>
<dbReference type="PROSITE" id="PS51713">
    <property type="entry name" value="G_ERA"/>
    <property type="match status" value="1"/>
</dbReference>
<evidence type="ECO:0000256" key="1">
    <source>
        <dbReference type="ARBA" id="ARBA00007452"/>
    </source>
</evidence>
<dbReference type="SUPFAM" id="SSF54814">
    <property type="entry name" value="Prokaryotic type KH domain (KH-domain type II)"/>
    <property type="match status" value="1"/>
</dbReference>
<keyword evidence="5 10" id="KW-0694">RNA-binding</keyword>
<dbReference type="InterPro" id="IPR009019">
    <property type="entry name" value="KH_sf_prok-type"/>
</dbReference>
<comment type="caution">
    <text evidence="15">The sequence shown here is derived from an EMBL/GenBank/DDBJ whole genome shotgun (WGS) entry which is preliminary data.</text>
</comment>
<evidence type="ECO:0000259" key="14">
    <source>
        <dbReference type="PROSITE" id="PS51713"/>
    </source>
</evidence>
<comment type="function">
    <text evidence="10">An essential GTPase that binds both GDP and GTP, with rapid nucleotide exchange. Plays a role in 16S rRNA processing and 30S ribosomal subunit biogenesis and possibly also in cell cycle regulation and energy metabolism.</text>
</comment>
<dbReference type="GO" id="GO:0005829">
    <property type="term" value="C:cytosol"/>
    <property type="evidence" value="ECO:0007669"/>
    <property type="project" value="TreeGrafter"/>
</dbReference>
<gene>
    <name evidence="9" type="primary">recO</name>
    <name evidence="10" type="synonym">era</name>
    <name evidence="15" type="ORF">TMUPMC115_1685</name>
</gene>
<dbReference type="PATRIC" id="fig|1302649.3.peg.1688"/>